<evidence type="ECO:0000313" key="3">
    <source>
        <dbReference type="EMBL" id="KAJ6260998.1"/>
    </source>
</evidence>
<accession>A0AAD6IYD1</accession>
<keyword evidence="1" id="KW-0853">WD repeat</keyword>
<dbReference type="InterPro" id="IPR006594">
    <property type="entry name" value="LisH"/>
</dbReference>
<dbReference type="EMBL" id="JAQGDS010000004">
    <property type="protein sequence ID" value="KAJ6260998.1"/>
    <property type="molecule type" value="Genomic_DNA"/>
</dbReference>
<keyword evidence="4" id="KW-1185">Reference proteome</keyword>
<dbReference type="PROSITE" id="PS50896">
    <property type="entry name" value="LISH"/>
    <property type="match status" value="1"/>
</dbReference>
<dbReference type="Proteomes" id="UP001221413">
    <property type="component" value="Unassembled WGS sequence"/>
</dbReference>
<dbReference type="SUPFAM" id="SSF50978">
    <property type="entry name" value="WD40 repeat-like"/>
    <property type="match status" value="1"/>
</dbReference>
<dbReference type="Gene3D" id="2.130.10.10">
    <property type="entry name" value="YVTN repeat-like/Quinoprotein amine dehydrogenase"/>
    <property type="match status" value="2"/>
</dbReference>
<proteinExistence type="predicted"/>
<sequence>MVRLGDEEDREERKYTTTLACKQYEADEAAREDNKMPAGDSPDVLVARFLLANNYHETFAAFTRETNLTPDSITTAPTDLTIEKILQEKKLYDLAVRFEKLHVDAAAVAFAVPYPSEQTTLTTASTTSNILSITLSPLLLAGEDAPHPAIIATSADKYLRIYSARTPYPLLHAFPSLHSGPILSVLVISHKWLLTSSMAGDIAVSSLTGAVQQRWQGHAKFVVKLALSDPLPTPPSTEESGEGGEVRYLAAASYDKTFSIHKLHISTTGPPRLEYLHSLPFETTVEDVLFSKDFAVDNPSPSPLLIATLRDSTYLHIFTTPPPPSSSSTSTTGSAATQQHRHRFRLQTKAPLTATLTTWLTYTPTSLTRHPSHPHVIALLTSSLPSPKLLLYNLQTHTVDSAITVPVSLAPFSTGVVAWRGDAPASGIWVNGDDGVVKGVEIKSGEVKAELTAHEGRKVRCLVAGSIVTDEEEEEEEILVSGGFDGALKVWRVPKDTS</sequence>
<protein>
    <recommendedName>
        <fullName evidence="5">LisH domain-containing protein</fullName>
    </recommendedName>
</protein>
<dbReference type="InterPro" id="IPR015943">
    <property type="entry name" value="WD40/YVTN_repeat-like_dom_sf"/>
</dbReference>
<reference evidence="3" key="1">
    <citation type="submission" date="2023-01" db="EMBL/GenBank/DDBJ databases">
        <title>The chitinases involved in constricting ring structure development in the nematode-trapping fungus Drechslerella dactyloides.</title>
        <authorList>
            <person name="Wang R."/>
            <person name="Zhang L."/>
            <person name="Tang P."/>
            <person name="Li S."/>
            <person name="Liang L."/>
        </authorList>
    </citation>
    <scope>NUCLEOTIDE SEQUENCE</scope>
    <source>
        <strain evidence="3">YMF1.00031</strain>
    </source>
</reference>
<evidence type="ECO:0000256" key="1">
    <source>
        <dbReference type="PROSITE-ProRule" id="PRU00221"/>
    </source>
</evidence>
<feature type="repeat" description="WD" evidence="1">
    <location>
        <begin position="474"/>
        <end position="498"/>
    </location>
</feature>
<name>A0AAD6IYD1_DREDA</name>
<dbReference type="InterPro" id="IPR036322">
    <property type="entry name" value="WD40_repeat_dom_sf"/>
</dbReference>
<dbReference type="InterPro" id="IPR001680">
    <property type="entry name" value="WD40_rpt"/>
</dbReference>
<evidence type="ECO:0008006" key="5">
    <source>
        <dbReference type="Google" id="ProtNLM"/>
    </source>
</evidence>
<feature type="region of interest" description="Disordered" evidence="2">
    <location>
        <begin position="320"/>
        <end position="342"/>
    </location>
</feature>
<dbReference type="PROSITE" id="PS50082">
    <property type="entry name" value="WD_REPEATS_2"/>
    <property type="match status" value="1"/>
</dbReference>
<comment type="caution">
    <text evidence="3">The sequence shown here is derived from an EMBL/GenBank/DDBJ whole genome shotgun (WGS) entry which is preliminary data.</text>
</comment>
<organism evidence="3 4">
    <name type="scientific">Drechslerella dactyloides</name>
    <name type="common">Nematode-trapping fungus</name>
    <name type="synonym">Arthrobotrys dactyloides</name>
    <dbReference type="NCBI Taxonomy" id="74499"/>
    <lineage>
        <taxon>Eukaryota</taxon>
        <taxon>Fungi</taxon>
        <taxon>Dikarya</taxon>
        <taxon>Ascomycota</taxon>
        <taxon>Pezizomycotina</taxon>
        <taxon>Orbiliomycetes</taxon>
        <taxon>Orbiliales</taxon>
        <taxon>Orbiliaceae</taxon>
        <taxon>Drechslerella</taxon>
    </lineage>
</organism>
<evidence type="ECO:0000256" key="2">
    <source>
        <dbReference type="SAM" id="MobiDB-lite"/>
    </source>
</evidence>
<dbReference type="SMART" id="SM00320">
    <property type="entry name" value="WD40"/>
    <property type="match status" value="4"/>
</dbReference>
<gene>
    <name evidence="3" type="ORF">Dda_3663</name>
</gene>
<evidence type="ECO:0000313" key="4">
    <source>
        <dbReference type="Proteomes" id="UP001221413"/>
    </source>
</evidence>
<dbReference type="AlphaFoldDB" id="A0AAD6IYD1"/>